<dbReference type="Gene3D" id="3.30.420.40">
    <property type="match status" value="2"/>
</dbReference>
<dbReference type="SUPFAM" id="SSF53067">
    <property type="entry name" value="Actin-like ATPase domain"/>
    <property type="match status" value="1"/>
</dbReference>
<dbReference type="InterPro" id="IPR000600">
    <property type="entry name" value="ROK"/>
</dbReference>
<dbReference type="AlphaFoldDB" id="A0A805ZMB5"/>
<evidence type="ECO:0000313" key="3">
    <source>
        <dbReference type="Proteomes" id="UP000000664"/>
    </source>
</evidence>
<comment type="similarity">
    <text evidence="1">Belongs to the ROK (NagC/XylR) family.</text>
</comment>
<dbReference type="PANTHER" id="PTHR18964:SF170">
    <property type="entry name" value="SUGAR KINASE"/>
    <property type="match status" value="1"/>
</dbReference>
<dbReference type="Proteomes" id="UP000000664">
    <property type="component" value="Chromosome"/>
</dbReference>
<proteinExistence type="inferred from homology"/>
<keyword evidence="2" id="KW-0418">Kinase</keyword>
<sequence length="313" mass="34287">MKNIYLLKSPSYIISMKVTRIREEIFIMNLIAIDIGGTTIKIATWINKKLKMVFTVDTPDNLETFYHKLSDAVNEIKTNNKIDGVAISSPGAVNKKTGVIEGASALPYIHNFKIVPELEKRFGLPVSIENDANCAALAELVAGSAKDCRSMAFLVIGTGVGGSVIINNQIWHGAHLYGGEFGFMIIDGQQLSVLASPVSMAKRHNEKTGKNFDGKTVFELADTDDLVAQEERGKLIHALATAIYNIQHSFDPEKIIIGGGISQNQELIPLLNDEISKIRNKLDIATVKPILDICTLKNEANLRGAVADFEKEH</sequence>
<dbReference type="CDD" id="cd24152">
    <property type="entry name" value="ASKHA_NBD_ROK-like"/>
    <property type="match status" value="1"/>
</dbReference>
<dbReference type="PANTHER" id="PTHR18964">
    <property type="entry name" value="ROK (REPRESSOR, ORF, KINASE) FAMILY"/>
    <property type="match status" value="1"/>
</dbReference>
<dbReference type="GO" id="GO:0016301">
    <property type="term" value="F:kinase activity"/>
    <property type="evidence" value="ECO:0007669"/>
    <property type="project" value="UniProtKB-KW"/>
</dbReference>
<keyword evidence="2" id="KW-0808">Transferase</keyword>
<gene>
    <name evidence="2" type="ordered locus">LGAS_0197</name>
</gene>
<evidence type="ECO:0000256" key="1">
    <source>
        <dbReference type="ARBA" id="ARBA00006479"/>
    </source>
</evidence>
<reference evidence="2 3" key="1">
    <citation type="journal article" date="2006" name="Proc. Natl. Acad. Sci. U.S.A.">
        <title>Comparative genomics of the lactic acid bacteria.</title>
        <authorList>
            <person name="Makarova K."/>
            <person name="Slesarev A."/>
            <person name="Wolf Y."/>
            <person name="Sorokin A."/>
            <person name="Mirkin B."/>
            <person name="Koonin E."/>
            <person name="Pavlov A."/>
            <person name="Pavlova N."/>
            <person name="Karamychev V."/>
            <person name="Polouchine N."/>
            <person name="Shakhova V."/>
            <person name="Grigoriev I."/>
            <person name="Lou Y."/>
            <person name="Rohksar D."/>
            <person name="Lucas S."/>
            <person name="Huang K."/>
            <person name="Goodstein D.M."/>
            <person name="Hawkins T."/>
            <person name="Plengvidhya V."/>
            <person name="Welker D."/>
            <person name="Hughes J."/>
            <person name="Goh Y."/>
            <person name="Benson A."/>
            <person name="Baldwin K."/>
            <person name="Lee J.H."/>
            <person name="Diaz-Muniz I."/>
            <person name="Dosti B."/>
            <person name="Smeianov V."/>
            <person name="Wechter W."/>
            <person name="Barabote R."/>
            <person name="Lorca G."/>
            <person name="Altermann E."/>
            <person name="Barrangou R."/>
            <person name="Ganesan B."/>
            <person name="Xie Y."/>
            <person name="Rawsthorne H."/>
            <person name="Tamir D."/>
            <person name="Parker C."/>
            <person name="Breidt F."/>
            <person name="Broadbent J."/>
            <person name="Hutkins R."/>
            <person name="O'Sullivan D."/>
            <person name="Steele J."/>
            <person name="Unlu G."/>
            <person name="Saier M."/>
            <person name="Klaenhammer T."/>
            <person name="Richardson P."/>
            <person name="Kozyavkin S."/>
            <person name="Weimer B."/>
            <person name="Mills D."/>
        </authorList>
    </citation>
    <scope>NUCLEOTIDE SEQUENCE [LARGE SCALE GENOMIC DNA]</scope>
    <source>
        <strain evidence="3">ATCC 33323 / DSM 20243 / BCRC 14619 / CIP 102991 / JCM 1131 / KCTC 3163 / NCIMB 11718 / NCTC 13722 / AM63</strain>
    </source>
</reference>
<evidence type="ECO:0000313" key="2">
    <source>
        <dbReference type="EMBL" id="ABJ59608.1"/>
    </source>
</evidence>
<dbReference type="InterPro" id="IPR043129">
    <property type="entry name" value="ATPase_NBD"/>
</dbReference>
<protein>
    <submittedName>
        <fullName evidence="2">Transcriptional regulator/sugar kinase</fullName>
    </submittedName>
</protein>
<dbReference type="EMBL" id="CP000413">
    <property type="protein sequence ID" value="ABJ59608.1"/>
    <property type="molecule type" value="Genomic_DNA"/>
</dbReference>
<dbReference type="KEGG" id="lga:LGAS_0197"/>
<name>A0A805ZMB5_LACGA</name>
<organism evidence="2 3">
    <name type="scientific">Lactobacillus gasseri (strain ATCC 33323 / DSM 20243 / BCRC 14619 / CIP 102991 / JCM 1131 / KCTC 3163 / NCIMB 11718 / NCTC 13722 / AM63)</name>
    <dbReference type="NCBI Taxonomy" id="324831"/>
    <lineage>
        <taxon>Bacteria</taxon>
        <taxon>Bacillati</taxon>
        <taxon>Bacillota</taxon>
        <taxon>Bacilli</taxon>
        <taxon>Lactobacillales</taxon>
        <taxon>Lactobacillaceae</taxon>
        <taxon>Lactobacillus</taxon>
    </lineage>
</organism>
<dbReference type="Pfam" id="PF00480">
    <property type="entry name" value="ROK"/>
    <property type="match status" value="1"/>
</dbReference>
<accession>A0A805ZMB5</accession>